<name>A0A4S2DJ99_9CLOT</name>
<keyword evidence="1" id="KW-1133">Transmembrane helix</keyword>
<keyword evidence="1" id="KW-0812">Transmembrane</keyword>
<comment type="caution">
    <text evidence="2">The sequence shown here is derived from an EMBL/GenBank/DDBJ whole genome shotgun (WGS) entry which is preliminary data.</text>
</comment>
<evidence type="ECO:0000313" key="2">
    <source>
        <dbReference type="EMBL" id="TGY40993.1"/>
    </source>
</evidence>
<dbReference type="AlphaFoldDB" id="A0A4S2DJ99"/>
<feature type="transmembrane region" description="Helical" evidence="1">
    <location>
        <begin position="23"/>
        <end position="44"/>
    </location>
</feature>
<evidence type="ECO:0000313" key="3">
    <source>
        <dbReference type="Proteomes" id="UP000306888"/>
    </source>
</evidence>
<organism evidence="2 3">
    <name type="scientific">Clostridium sartagoforme</name>
    <dbReference type="NCBI Taxonomy" id="84031"/>
    <lineage>
        <taxon>Bacteria</taxon>
        <taxon>Bacillati</taxon>
        <taxon>Bacillota</taxon>
        <taxon>Clostridia</taxon>
        <taxon>Eubacteriales</taxon>
        <taxon>Clostridiaceae</taxon>
        <taxon>Clostridium</taxon>
    </lineage>
</organism>
<proteinExistence type="predicted"/>
<dbReference type="Proteomes" id="UP000306888">
    <property type="component" value="Unassembled WGS sequence"/>
</dbReference>
<dbReference type="EMBL" id="SRYR01000010">
    <property type="protein sequence ID" value="TGY40993.1"/>
    <property type="molecule type" value="Genomic_DNA"/>
</dbReference>
<protein>
    <recommendedName>
        <fullName evidence="4">YcxB family protein</fullName>
    </recommendedName>
</protein>
<feature type="transmembrane region" description="Helical" evidence="1">
    <location>
        <begin position="50"/>
        <end position="67"/>
    </location>
</feature>
<accession>A0A4S2DJ99</accession>
<keyword evidence="1" id="KW-0472">Membrane</keyword>
<dbReference type="RefSeq" id="WP_136007882.1">
    <property type="nucleotide sequence ID" value="NZ_SRYR01000010.1"/>
</dbReference>
<gene>
    <name evidence="2" type="ORF">E5347_14155</name>
</gene>
<evidence type="ECO:0000256" key="1">
    <source>
        <dbReference type="SAM" id="Phobius"/>
    </source>
</evidence>
<keyword evidence="3" id="KW-1185">Reference proteome</keyword>
<reference evidence="2 3" key="1">
    <citation type="submission" date="2019-04" db="EMBL/GenBank/DDBJ databases">
        <title>Microbes associate with the intestines of laboratory mice.</title>
        <authorList>
            <person name="Navarre W."/>
            <person name="Wong E."/>
            <person name="Huang K."/>
            <person name="Tropini C."/>
            <person name="Ng K."/>
            <person name="Yu B."/>
        </authorList>
    </citation>
    <scope>NUCLEOTIDE SEQUENCE [LARGE SCALE GENOMIC DNA]</scope>
    <source>
        <strain evidence="2 3">NM50_B9-20</strain>
    </source>
</reference>
<sequence>MEIKYKNTLDDYENFYWFSQKPLILIVFYGFQSLFLFGIIYALIDFYYYLSARIIVIAVFIILWIIYRAICKKLNIRAIGKGLIKIRAKMDSSLLSEKTLIINEDNITIKSVRGTKKFSFKIISRIHEEGNCIYIINILRDVTAIIPTNIFTSTEEKEQVIAQLKARCKRK</sequence>
<evidence type="ECO:0008006" key="4">
    <source>
        <dbReference type="Google" id="ProtNLM"/>
    </source>
</evidence>